<dbReference type="AlphaFoldDB" id="A0A8S1E6K0"/>
<dbReference type="OrthoDB" id="2382881at2759"/>
<keyword evidence="6" id="KW-0175">Coiled coil</keyword>
<evidence type="ECO:0000256" key="5">
    <source>
        <dbReference type="ARBA" id="ARBA00023136"/>
    </source>
</evidence>
<feature type="domain" description="Endoplasmic reticulum vesicle transporter C-terminal" evidence="8">
    <location>
        <begin position="221"/>
        <end position="382"/>
    </location>
</feature>
<dbReference type="GO" id="GO:0005783">
    <property type="term" value="C:endoplasmic reticulum"/>
    <property type="evidence" value="ECO:0007669"/>
    <property type="project" value="TreeGrafter"/>
</dbReference>
<evidence type="ECO:0000259" key="8">
    <source>
        <dbReference type="Pfam" id="PF07970"/>
    </source>
</evidence>
<dbReference type="InterPro" id="IPR012936">
    <property type="entry name" value="Erv_C"/>
</dbReference>
<accession>A0A8S1E6K0</accession>
<gene>
    <name evidence="10" type="ORF">CBOVIS_LOCUS2532</name>
</gene>
<dbReference type="GO" id="GO:0006888">
    <property type="term" value="P:endoplasmic reticulum to Golgi vesicle-mediated transport"/>
    <property type="evidence" value="ECO:0007669"/>
    <property type="project" value="TreeGrafter"/>
</dbReference>
<keyword evidence="3 7" id="KW-0812">Transmembrane</keyword>
<dbReference type="PANTHER" id="PTHR10984:SF30">
    <property type="entry name" value="ENDOPLASMIC RETICULUM-GOLGI INTERMEDIATE COMPARTMENT PROTEIN 2"/>
    <property type="match status" value="1"/>
</dbReference>
<feature type="domain" description="Endoplasmic reticulum vesicle transporter N-terminal" evidence="9">
    <location>
        <begin position="19"/>
        <end position="103"/>
    </location>
</feature>
<evidence type="ECO:0000256" key="2">
    <source>
        <dbReference type="ARBA" id="ARBA00005648"/>
    </source>
</evidence>
<evidence type="ECO:0000256" key="7">
    <source>
        <dbReference type="SAM" id="Phobius"/>
    </source>
</evidence>
<evidence type="ECO:0000313" key="10">
    <source>
        <dbReference type="EMBL" id="CAB3399402.1"/>
    </source>
</evidence>
<dbReference type="InterPro" id="IPR045888">
    <property type="entry name" value="Erv"/>
</dbReference>
<keyword evidence="4 7" id="KW-1133">Transmembrane helix</keyword>
<evidence type="ECO:0000256" key="3">
    <source>
        <dbReference type="ARBA" id="ARBA00022692"/>
    </source>
</evidence>
<dbReference type="GO" id="GO:0006890">
    <property type="term" value="P:retrograde vesicle-mediated transport, Golgi to endoplasmic reticulum"/>
    <property type="evidence" value="ECO:0007669"/>
    <property type="project" value="TreeGrafter"/>
</dbReference>
<reference evidence="10 11" key="1">
    <citation type="submission" date="2020-04" db="EMBL/GenBank/DDBJ databases">
        <authorList>
            <person name="Laetsch R D."/>
            <person name="Stevens L."/>
            <person name="Kumar S."/>
            <person name="Blaxter L. M."/>
        </authorList>
    </citation>
    <scope>NUCLEOTIDE SEQUENCE [LARGE SCALE GENOMIC DNA]</scope>
</reference>
<dbReference type="GO" id="GO:0030134">
    <property type="term" value="C:COPII-coated ER to Golgi transport vesicle"/>
    <property type="evidence" value="ECO:0007669"/>
    <property type="project" value="TreeGrafter"/>
</dbReference>
<comment type="subcellular location">
    <subcellularLocation>
        <location evidence="1">Endoplasmic reticulum-Golgi intermediate compartment membrane</location>
        <topology evidence="1">Multi-pass membrane protein</topology>
    </subcellularLocation>
</comment>
<dbReference type="InterPro" id="IPR039542">
    <property type="entry name" value="Erv_N"/>
</dbReference>
<evidence type="ECO:0000259" key="9">
    <source>
        <dbReference type="Pfam" id="PF13850"/>
    </source>
</evidence>
<organism evidence="10 11">
    <name type="scientific">Caenorhabditis bovis</name>
    <dbReference type="NCBI Taxonomy" id="2654633"/>
    <lineage>
        <taxon>Eukaryota</taxon>
        <taxon>Metazoa</taxon>
        <taxon>Ecdysozoa</taxon>
        <taxon>Nematoda</taxon>
        <taxon>Chromadorea</taxon>
        <taxon>Rhabditida</taxon>
        <taxon>Rhabditina</taxon>
        <taxon>Rhabditomorpha</taxon>
        <taxon>Rhabditoidea</taxon>
        <taxon>Rhabditidae</taxon>
        <taxon>Peloderinae</taxon>
        <taxon>Caenorhabditis</taxon>
    </lineage>
</organism>
<keyword evidence="5 7" id="KW-0472">Membrane</keyword>
<keyword evidence="11" id="KW-1185">Reference proteome</keyword>
<comment type="similarity">
    <text evidence="2">Belongs to the ERGIC family.</text>
</comment>
<sequence>MNIDSTGVRQRKGIAKLVEDLDIFDKVVENVKEEPKASSGLITFLCFSLILFLFCSETYRFLFVKQYDYRFTLDTNMEDMPTLDLDMIVATPCASLQVVSTMDQYSNGPFGVLQNSLNKNPTRFEFTDEEQLYWTILRHAHAQYNKQGLRALEQLEYIDDDVESTLENLADKKQEQESEIIMQKREMESKKGKSKENHAQVMFLVSNGMGMFQIVSDNSDKEEEGTACRIHGKFKVRKGKEEKIVISITNPMMMFDHFGPQPGNISHRIEKFNFGPRIPGLVTPLAGAEHISESGQDIYRYFIKVVPTKIHGFFSYTMAYQYSVTFLKKKLKDGEHSHGGILFEYEFNANVIEVHKNTMHFFTYLVRLCSIIGGVYATSHIINNMVQFLLSFLYPEDKLARVNHNHETRTAVSTDSHASLIINTDIRVH</sequence>
<dbReference type="Pfam" id="PF07970">
    <property type="entry name" value="COPIIcoated_ERV"/>
    <property type="match status" value="1"/>
</dbReference>
<dbReference type="GO" id="GO:0033116">
    <property type="term" value="C:endoplasmic reticulum-Golgi intermediate compartment membrane"/>
    <property type="evidence" value="ECO:0007669"/>
    <property type="project" value="UniProtKB-SubCell"/>
</dbReference>
<dbReference type="Proteomes" id="UP000494206">
    <property type="component" value="Unassembled WGS sequence"/>
</dbReference>
<comment type="caution">
    <text evidence="10">The sequence shown here is derived from an EMBL/GenBank/DDBJ whole genome shotgun (WGS) entry which is preliminary data.</text>
</comment>
<evidence type="ECO:0008006" key="12">
    <source>
        <dbReference type="Google" id="ProtNLM"/>
    </source>
</evidence>
<evidence type="ECO:0000256" key="1">
    <source>
        <dbReference type="ARBA" id="ARBA00004457"/>
    </source>
</evidence>
<evidence type="ECO:0000256" key="6">
    <source>
        <dbReference type="SAM" id="Coils"/>
    </source>
</evidence>
<proteinExistence type="inferred from homology"/>
<dbReference type="EMBL" id="CADEPM010000002">
    <property type="protein sequence ID" value="CAB3399402.1"/>
    <property type="molecule type" value="Genomic_DNA"/>
</dbReference>
<evidence type="ECO:0000313" key="11">
    <source>
        <dbReference type="Proteomes" id="UP000494206"/>
    </source>
</evidence>
<protein>
    <recommendedName>
        <fullName evidence="12">Endoplasmic reticulum vesicle transporter C-terminal domain-containing protein</fullName>
    </recommendedName>
</protein>
<name>A0A8S1E6K0_9PELO</name>
<feature type="transmembrane region" description="Helical" evidence="7">
    <location>
        <begin position="37"/>
        <end position="55"/>
    </location>
</feature>
<dbReference type="Pfam" id="PF13850">
    <property type="entry name" value="ERGIC_N"/>
    <property type="match status" value="1"/>
</dbReference>
<evidence type="ECO:0000256" key="4">
    <source>
        <dbReference type="ARBA" id="ARBA00022989"/>
    </source>
</evidence>
<feature type="coiled-coil region" evidence="6">
    <location>
        <begin position="159"/>
        <end position="186"/>
    </location>
</feature>
<dbReference type="PANTHER" id="PTHR10984">
    <property type="entry name" value="ENDOPLASMIC RETICULUM-GOLGI INTERMEDIATE COMPARTMENT PROTEIN"/>
    <property type="match status" value="1"/>
</dbReference>